<dbReference type="GO" id="GO:0030313">
    <property type="term" value="C:cell envelope"/>
    <property type="evidence" value="ECO:0007669"/>
    <property type="project" value="UniProtKB-SubCell"/>
</dbReference>
<keyword evidence="4" id="KW-1133">Transmembrane helix</keyword>
<keyword evidence="6" id="KW-1185">Reference proteome</keyword>
<accession>A0A4R7NN96</accession>
<evidence type="ECO:0000256" key="4">
    <source>
        <dbReference type="SAM" id="Phobius"/>
    </source>
</evidence>
<gene>
    <name evidence="5" type="ORF">C8E00_104199</name>
</gene>
<name>A0A4R7NN96_9GAMM</name>
<evidence type="ECO:0000313" key="5">
    <source>
        <dbReference type="EMBL" id="TDU22019.1"/>
    </source>
</evidence>
<evidence type="ECO:0000313" key="6">
    <source>
        <dbReference type="Proteomes" id="UP000295380"/>
    </source>
</evidence>
<sequence length="423" mass="46820">MIGHLRHRRPARRAIIGALLLTLLIGAGFLFLDRPRSTARPLATTWVPVQPALLENQLGLIGRIEADTRITLAAPFDGRIEQIAVSENQRVDKGQLLATLDTTQLDIRIREARAELLKASRTLGDMHNWLQSNEVIRARRAVSTVEDNLQDIQTKLAETRRLYERGIVARMEVDALEQQLKSQRRELATSRDELRTTQRQGQGDNLRIAEMEEANARTHYDTLLALRSQRERRAPFDGIVLHPSANAGKGGQLPIQAGQFVSQGTPLFELASTTRLHAYARVEESDLDQLSVDMPVQITGNGFKGMTLQGHIQSLGVQALDSDSYGGGSTYEVTVAIDPLPPEQHEHLRLGMSARLAITTYHQENGLAVPAEALHKDDQGRDSIIYRPALDTSPRQVPVTVGRAVPQGVEVFGLKPGYVELPP</sequence>
<proteinExistence type="predicted"/>
<dbReference type="SUPFAM" id="SSF111369">
    <property type="entry name" value="HlyD-like secretion proteins"/>
    <property type="match status" value="1"/>
</dbReference>
<feature type="region of interest" description="Disordered" evidence="3">
    <location>
        <begin position="184"/>
        <end position="203"/>
    </location>
</feature>
<keyword evidence="2" id="KW-0175">Coiled coil</keyword>
<feature type="compositionally biased region" description="Basic and acidic residues" evidence="3">
    <location>
        <begin position="184"/>
        <end position="196"/>
    </location>
</feature>
<dbReference type="Gene3D" id="2.40.50.100">
    <property type="match status" value="1"/>
</dbReference>
<dbReference type="PANTHER" id="PTHR32347">
    <property type="entry name" value="EFFLUX SYSTEM COMPONENT YKNX-RELATED"/>
    <property type="match status" value="1"/>
</dbReference>
<organism evidence="5 6">
    <name type="scientific">Chromohalobacter marismortui</name>
    <dbReference type="NCBI Taxonomy" id="42055"/>
    <lineage>
        <taxon>Bacteria</taxon>
        <taxon>Pseudomonadati</taxon>
        <taxon>Pseudomonadota</taxon>
        <taxon>Gammaproteobacteria</taxon>
        <taxon>Oceanospirillales</taxon>
        <taxon>Halomonadaceae</taxon>
        <taxon>Chromohalobacter</taxon>
    </lineage>
</organism>
<dbReference type="Gene3D" id="2.40.30.170">
    <property type="match status" value="1"/>
</dbReference>
<feature type="transmembrane region" description="Helical" evidence="4">
    <location>
        <begin position="12"/>
        <end position="32"/>
    </location>
</feature>
<dbReference type="InterPro" id="IPR050465">
    <property type="entry name" value="UPF0194_transport"/>
</dbReference>
<evidence type="ECO:0000256" key="1">
    <source>
        <dbReference type="ARBA" id="ARBA00004196"/>
    </source>
</evidence>
<comment type="subcellular location">
    <subcellularLocation>
        <location evidence="1">Cell envelope</location>
    </subcellularLocation>
</comment>
<reference evidence="5 6" key="1">
    <citation type="submission" date="2019-03" db="EMBL/GenBank/DDBJ databases">
        <title>Genomic Encyclopedia of Type Strains, Phase IV (KMG-IV): sequencing the most valuable type-strain genomes for metagenomic binning, comparative biology and taxonomic classification.</title>
        <authorList>
            <person name="Goeker M."/>
        </authorList>
    </citation>
    <scope>NUCLEOTIDE SEQUENCE [LARGE SCALE GENOMIC DNA]</scope>
    <source>
        <strain evidence="5 6">DSM 6770</strain>
    </source>
</reference>
<evidence type="ECO:0000256" key="3">
    <source>
        <dbReference type="SAM" id="MobiDB-lite"/>
    </source>
</evidence>
<comment type="caution">
    <text evidence="5">The sequence shown here is derived from an EMBL/GenBank/DDBJ whole genome shotgun (WGS) entry which is preliminary data.</text>
</comment>
<dbReference type="EMBL" id="SOBR01000004">
    <property type="protein sequence ID" value="TDU22019.1"/>
    <property type="molecule type" value="Genomic_DNA"/>
</dbReference>
<keyword evidence="4" id="KW-0472">Membrane</keyword>
<dbReference type="PANTHER" id="PTHR32347:SF23">
    <property type="entry name" value="BLL5650 PROTEIN"/>
    <property type="match status" value="1"/>
</dbReference>
<dbReference type="OrthoDB" id="9811754at2"/>
<protein>
    <submittedName>
        <fullName evidence="5">Multidrug resistance efflux pump</fullName>
    </submittedName>
</protein>
<evidence type="ECO:0000256" key="2">
    <source>
        <dbReference type="ARBA" id="ARBA00023054"/>
    </source>
</evidence>
<keyword evidence="4" id="KW-0812">Transmembrane</keyword>
<dbReference type="Proteomes" id="UP000295380">
    <property type="component" value="Unassembled WGS sequence"/>
</dbReference>
<dbReference type="AlphaFoldDB" id="A0A4R7NN96"/>
<dbReference type="RefSeq" id="WP_133697419.1">
    <property type="nucleotide sequence ID" value="NZ_SOBR01000004.1"/>
</dbReference>